<dbReference type="KEGG" id="pmic:NW74_06665"/>
<dbReference type="Gene3D" id="1.20.5.2950">
    <property type="match status" value="1"/>
</dbReference>
<dbReference type="Proteomes" id="UP000031386">
    <property type="component" value="Chromosome"/>
</dbReference>
<proteinExistence type="predicted"/>
<protein>
    <submittedName>
        <fullName evidence="1">ATP synthase subunit G</fullName>
    </submittedName>
</protein>
<keyword evidence="2" id="KW-1185">Reference proteome</keyword>
<reference evidence="1 2" key="1">
    <citation type="submission" date="2014-10" db="EMBL/GenBank/DDBJ databases">
        <title>Complete genome sequence of Parvimonas micra KCOM 1535 (= ChDC B708).</title>
        <authorList>
            <person name="Kook J.-K."/>
            <person name="Park S.-N."/>
            <person name="Lim Y.K."/>
            <person name="Roh H."/>
        </authorList>
    </citation>
    <scope>NUCLEOTIDE SEQUENCE [LARGE SCALE GENOMIC DNA]</scope>
    <source>
        <strain evidence="2">KCOM 1535 / ChDC B708</strain>
    </source>
</reference>
<evidence type="ECO:0000313" key="1">
    <source>
        <dbReference type="EMBL" id="AIZ37028.1"/>
    </source>
</evidence>
<sequence length="108" mass="11820">MTTDAINRVKEAELEAKSLVDAAKLEATNLKKTSGKECDEISDKVISEANKKADEIKLGLINEGEMLAKPVIEKAKREVEHIKSVDDKKLESVVNSIVERIVSVNGNS</sequence>
<accession>A0A0B4S2I0</accession>
<dbReference type="OrthoDB" id="88479at2"/>
<dbReference type="AlphaFoldDB" id="A0A0B4S2I0"/>
<dbReference type="STRING" id="33033.NW74_06665"/>
<evidence type="ECO:0000313" key="2">
    <source>
        <dbReference type="Proteomes" id="UP000031386"/>
    </source>
</evidence>
<dbReference type="EMBL" id="CP009761">
    <property type="protein sequence ID" value="AIZ37028.1"/>
    <property type="molecule type" value="Genomic_DNA"/>
</dbReference>
<dbReference type="RefSeq" id="WP_040596981.1">
    <property type="nucleotide sequence ID" value="NZ_CP009761.1"/>
</dbReference>
<name>A0A0B4S2I0_9FIRM</name>
<gene>
    <name evidence="1" type="ORF">NW74_06665</name>
</gene>
<organism evidence="1 2">
    <name type="scientific">Parvimonas micra</name>
    <dbReference type="NCBI Taxonomy" id="33033"/>
    <lineage>
        <taxon>Bacteria</taxon>
        <taxon>Bacillati</taxon>
        <taxon>Bacillota</taxon>
        <taxon>Tissierellia</taxon>
        <taxon>Tissierellales</taxon>
        <taxon>Peptoniphilaceae</taxon>
        <taxon>Parvimonas</taxon>
    </lineage>
</organism>